<reference evidence="3" key="1">
    <citation type="journal article" date="2019" name="Int. J. Syst. Evol. Microbiol.">
        <title>The Global Catalogue of Microorganisms (GCM) 10K type strain sequencing project: providing services to taxonomists for standard genome sequencing and annotation.</title>
        <authorList>
            <consortium name="The Broad Institute Genomics Platform"/>
            <consortium name="The Broad Institute Genome Sequencing Center for Infectious Disease"/>
            <person name="Wu L."/>
            <person name="Ma J."/>
        </authorList>
    </citation>
    <scope>NUCLEOTIDE SEQUENCE [LARGE SCALE GENOMIC DNA]</scope>
    <source>
        <strain evidence="3">CGMCC 1.13574</strain>
    </source>
</reference>
<organism evidence="2 3">
    <name type="scientific">Coralloluteibacterium thermophilum</name>
    <dbReference type="NCBI Taxonomy" id="2707049"/>
    <lineage>
        <taxon>Bacteria</taxon>
        <taxon>Pseudomonadati</taxon>
        <taxon>Pseudomonadota</taxon>
        <taxon>Gammaproteobacteria</taxon>
        <taxon>Lysobacterales</taxon>
        <taxon>Lysobacteraceae</taxon>
        <taxon>Coralloluteibacterium</taxon>
    </lineage>
</organism>
<protein>
    <submittedName>
        <fullName evidence="2">Uncharacterized protein</fullName>
    </submittedName>
</protein>
<feature type="compositionally biased region" description="Low complexity" evidence="1">
    <location>
        <begin position="200"/>
        <end position="212"/>
    </location>
</feature>
<feature type="region of interest" description="Disordered" evidence="1">
    <location>
        <begin position="163"/>
        <end position="242"/>
    </location>
</feature>
<name>A0ABV9NIC5_9GAMM</name>
<dbReference type="Proteomes" id="UP001595892">
    <property type="component" value="Unassembled WGS sequence"/>
</dbReference>
<evidence type="ECO:0000256" key="1">
    <source>
        <dbReference type="SAM" id="MobiDB-lite"/>
    </source>
</evidence>
<feature type="region of interest" description="Disordered" evidence="1">
    <location>
        <begin position="357"/>
        <end position="398"/>
    </location>
</feature>
<sequence length="398" mass="41626">MVPDDFELAHAVVAEAGAQVLDQGVVVEGAAAAGLEQIAHLGHEGGQVLGHQGQAMGGCGQRMPLQAAACGIEQGLRRPHGLAQADGEFRGRHALVHEAQHEARHTAVAGREEGSQRIRQVPQREQQGFAGHDAVLELQCALEAVRRPVQRADVVAASAQAVQVRPDRPAGPAQQVRPRQREHVAQAAQAGTEEQGGRLGRQARGLQRQGAQRRLEPIPAADVPAVADAREGACRGRGRRHRDAMRMPEPGQARAQALVDGRPAAEQAQAGAHLQQHRVGRGERHLAAEGVGHRRDGGEAGVLGRGCARTDGDVGRQCAGSGTAQAGMDAECLGGALHARQPAVPVCRVVDRARAGRGAVGEGRLDRQRGQVDAGPEHGGLNGAPHAAAVRERPRPGT</sequence>
<keyword evidence="3" id="KW-1185">Reference proteome</keyword>
<feature type="compositionally biased region" description="Basic and acidic residues" evidence="1">
    <location>
        <begin position="389"/>
        <end position="398"/>
    </location>
</feature>
<comment type="caution">
    <text evidence="2">The sequence shown here is derived from an EMBL/GenBank/DDBJ whole genome shotgun (WGS) entry which is preliminary data.</text>
</comment>
<evidence type="ECO:0000313" key="3">
    <source>
        <dbReference type="Proteomes" id="UP001595892"/>
    </source>
</evidence>
<gene>
    <name evidence="2" type="ORF">ACFO3Q_05235</name>
</gene>
<evidence type="ECO:0000313" key="2">
    <source>
        <dbReference type="EMBL" id="MFC4727570.1"/>
    </source>
</evidence>
<proteinExistence type="predicted"/>
<dbReference type="RefSeq" id="WP_377003578.1">
    <property type="nucleotide sequence ID" value="NZ_JBHSGG010000014.1"/>
</dbReference>
<dbReference type="EMBL" id="JBHSGG010000014">
    <property type="protein sequence ID" value="MFC4727570.1"/>
    <property type="molecule type" value="Genomic_DNA"/>
</dbReference>
<accession>A0ABV9NIC5</accession>